<sequence length="367" mass="41537">MIKKILIGFGILLVIVVILGVLAFSYFKPNKEVVLTFIKENPKKSSIYLMRNDSLLSSLNINQKMPLASTVKIIIAIEYAEQAAQKILDPNELIALNELEKYYVPNTDGGAHPSWKSNIKKMDLINDGQVELREVAKGMIKYSSNANTEYLIDRLGQQNINQRLDSLKINVHDSIYYIVSALFVGKERFPSLKGEELKTKLKGLSLEEYIQICSVIHDKLKNDSEGNYKGDLEDLSLSIQRVWSDNLPGSTTKEYAGLMKKINSRNFLSAKTHIYLDEVMEFILENPANRSWLEHSGMKGGSTAFVLTKALYATDKKGNQTELAYFINDLSYLQNIRLQTSMNAFELSILTDGVFRKKIEEQLSSSQ</sequence>
<evidence type="ECO:0000256" key="2">
    <source>
        <dbReference type="ARBA" id="ARBA00009009"/>
    </source>
</evidence>
<dbReference type="Pfam" id="PF13354">
    <property type="entry name" value="Beta-lactamase2"/>
    <property type="match status" value="1"/>
</dbReference>
<dbReference type="SUPFAM" id="SSF56601">
    <property type="entry name" value="beta-lactamase/transpeptidase-like"/>
    <property type="match status" value="1"/>
</dbReference>
<comment type="similarity">
    <text evidence="2">Belongs to the class-A beta-lactamase family.</text>
</comment>
<feature type="transmembrane region" description="Helical" evidence="4">
    <location>
        <begin position="7"/>
        <end position="27"/>
    </location>
</feature>
<evidence type="ECO:0000256" key="4">
    <source>
        <dbReference type="SAM" id="Phobius"/>
    </source>
</evidence>
<dbReference type="EMBL" id="JAUJEA010000008">
    <property type="protein sequence ID" value="MDN5203790.1"/>
    <property type="molecule type" value="Genomic_DNA"/>
</dbReference>
<evidence type="ECO:0000313" key="7">
    <source>
        <dbReference type="Proteomes" id="UP001172082"/>
    </source>
</evidence>
<keyword evidence="4" id="KW-0472">Membrane</keyword>
<organism evidence="6 7">
    <name type="scientific">Splendidivirga corallicola</name>
    <dbReference type="NCBI Taxonomy" id="3051826"/>
    <lineage>
        <taxon>Bacteria</taxon>
        <taxon>Pseudomonadati</taxon>
        <taxon>Bacteroidota</taxon>
        <taxon>Cytophagia</taxon>
        <taxon>Cytophagales</taxon>
        <taxon>Splendidivirgaceae</taxon>
        <taxon>Splendidivirga</taxon>
    </lineage>
</organism>
<dbReference type="Gene3D" id="3.40.710.10">
    <property type="entry name" value="DD-peptidase/beta-lactamase superfamily"/>
    <property type="match status" value="1"/>
</dbReference>
<comment type="caution">
    <text evidence="6">The sequence shown here is derived from an EMBL/GenBank/DDBJ whole genome shotgun (WGS) entry which is preliminary data.</text>
</comment>
<gene>
    <name evidence="6" type="ORF">QQ008_20535</name>
</gene>
<reference evidence="6" key="1">
    <citation type="submission" date="2023-06" db="EMBL/GenBank/DDBJ databases">
        <title>Genomic of Parafulvivirga corallium.</title>
        <authorList>
            <person name="Wang G."/>
        </authorList>
    </citation>
    <scope>NUCLEOTIDE SEQUENCE</scope>
    <source>
        <strain evidence="6">BMA10</strain>
    </source>
</reference>
<protein>
    <recommendedName>
        <fullName evidence="3">beta-lactamase</fullName>
        <ecNumber evidence="3">3.5.2.6</ecNumber>
    </recommendedName>
</protein>
<dbReference type="InterPro" id="IPR045155">
    <property type="entry name" value="Beta-lactam_cat"/>
</dbReference>
<evidence type="ECO:0000259" key="5">
    <source>
        <dbReference type="Pfam" id="PF13354"/>
    </source>
</evidence>
<keyword evidence="4" id="KW-1133">Transmembrane helix</keyword>
<proteinExistence type="inferred from homology"/>
<evidence type="ECO:0000313" key="6">
    <source>
        <dbReference type="EMBL" id="MDN5203790.1"/>
    </source>
</evidence>
<comment type="catalytic activity">
    <reaction evidence="1">
        <text>a beta-lactam + H2O = a substituted beta-amino acid</text>
        <dbReference type="Rhea" id="RHEA:20401"/>
        <dbReference type="ChEBI" id="CHEBI:15377"/>
        <dbReference type="ChEBI" id="CHEBI:35627"/>
        <dbReference type="ChEBI" id="CHEBI:140347"/>
        <dbReference type="EC" id="3.5.2.6"/>
    </reaction>
</comment>
<evidence type="ECO:0000256" key="1">
    <source>
        <dbReference type="ARBA" id="ARBA00001526"/>
    </source>
</evidence>
<feature type="domain" description="Beta-lactamase class A catalytic" evidence="5">
    <location>
        <begin position="58"/>
        <end position="168"/>
    </location>
</feature>
<name>A0ABT8KWI3_9BACT</name>
<dbReference type="InterPro" id="IPR000871">
    <property type="entry name" value="Beta-lactam_class-A"/>
</dbReference>
<dbReference type="Proteomes" id="UP001172082">
    <property type="component" value="Unassembled WGS sequence"/>
</dbReference>
<dbReference type="InterPro" id="IPR012338">
    <property type="entry name" value="Beta-lactam/transpept-like"/>
</dbReference>
<dbReference type="EC" id="3.5.2.6" evidence="3"/>
<dbReference type="RefSeq" id="WP_346753813.1">
    <property type="nucleotide sequence ID" value="NZ_JAUJEA010000008.1"/>
</dbReference>
<keyword evidence="7" id="KW-1185">Reference proteome</keyword>
<evidence type="ECO:0000256" key="3">
    <source>
        <dbReference type="ARBA" id="ARBA00012865"/>
    </source>
</evidence>
<dbReference type="PANTHER" id="PTHR35333:SF3">
    <property type="entry name" value="BETA-LACTAMASE-TYPE TRANSPEPTIDASE FOLD CONTAINING PROTEIN"/>
    <property type="match status" value="1"/>
</dbReference>
<keyword evidence="4" id="KW-0812">Transmembrane</keyword>
<dbReference type="PANTHER" id="PTHR35333">
    <property type="entry name" value="BETA-LACTAMASE"/>
    <property type="match status" value="1"/>
</dbReference>
<keyword evidence="6" id="KW-0378">Hydrolase</keyword>
<dbReference type="GO" id="GO:0016787">
    <property type="term" value="F:hydrolase activity"/>
    <property type="evidence" value="ECO:0007669"/>
    <property type="project" value="UniProtKB-KW"/>
</dbReference>
<accession>A0ABT8KWI3</accession>